<dbReference type="Proteomes" id="UP001221898">
    <property type="component" value="Unassembled WGS sequence"/>
</dbReference>
<evidence type="ECO:0000256" key="1">
    <source>
        <dbReference type="SAM" id="MobiDB-lite"/>
    </source>
</evidence>
<organism evidence="2 3">
    <name type="scientific">Aldrovandia affinis</name>
    <dbReference type="NCBI Taxonomy" id="143900"/>
    <lineage>
        <taxon>Eukaryota</taxon>
        <taxon>Metazoa</taxon>
        <taxon>Chordata</taxon>
        <taxon>Craniata</taxon>
        <taxon>Vertebrata</taxon>
        <taxon>Euteleostomi</taxon>
        <taxon>Actinopterygii</taxon>
        <taxon>Neopterygii</taxon>
        <taxon>Teleostei</taxon>
        <taxon>Notacanthiformes</taxon>
        <taxon>Halosauridae</taxon>
        <taxon>Aldrovandia</taxon>
    </lineage>
</organism>
<feature type="compositionally biased region" description="Basic residues" evidence="1">
    <location>
        <begin position="55"/>
        <end position="69"/>
    </location>
</feature>
<evidence type="ECO:0000313" key="3">
    <source>
        <dbReference type="Proteomes" id="UP001221898"/>
    </source>
</evidence>
<name>A0AAD7S0M2_9TELE</name>
<gene>
    <name evidence="2" type="ORF">AAFF_G00058990</name>
</gene>
<accession>A0AAD7S0M2</accession>
<sequence length="190" mass="20419">MVTFDLEIRASRALTAVPLSIIRVKCGRSPTPMAHEHQSNESIETAPQRCVIRHSTQRRSLTRKPRPHAPHAQIPGLFPALGEKPLFKWSLWSTQAIWSPSEAAVKQWTSAAVARSSCSSARPQLHAAAPLSRRENGSISGAGDTGRPRHPLLEPHMALRGPPALSTALRPVPPGSLASRGGRAPSTAPV</sequence>
<dbReference type="AlphaFoldDB" id="A0AAD7S0M2"/>
<feature type="region of interest" description="Disordered" evidence="1">
    <location>
        <begin position="55"/>
        <end position="75"/>
    </location>
</feature>
<comment type="caution">
    <text evidence="2">The sequence shown here is derived from an EMBL/GenBank/DDBJ whole genome shotgun (WGS) entry which is preliminary data.</text>
</comment>
<proteinExistence type="predicted"/>
<reference evidence="2" key="1">
    <citation type="journal article" date="2023" name="Science">
        <title>Genome structures resolve the early diversification of teleost fishes.</title>
        <authorList>
            <person name="Parey E."/>
            <person name="Louis A."/>
            <person name="Montfort J."/>
            <person name="Bouchez O."/>
            <person name="Roques C."/>
            <person name="Iampietro C."/>
            <person name="Lluch J."/>
            <person name="Castinel A."/>
            <person name="Donnadieu C."/>
            <person name="Desvignes T."/>
            <person name="Floi Bucao C."/>
            <person name="Jouanno E."/>
            <person name="Wen M."/>
            <person name="Mejri S."/>
            <person name="Dirks R."/>
            <person name="Jansen H."/>
            <person name="Henkel C."/>
            <person name="Chen W.J."/>
            <person name="Zahm M."/>
            <person name="Cabau C."/>
            <person name="Klopp C."/>
            <person name="Thompson A.W."/>
            <person name="Robinson-Rechavi M."/>
            <person name="Braasch I."/>
            <person name="Lecointre G."/>
            <person name="Bobe J."/>
            <person name="Postlethwait J.H."/>
            <person name="Berthelot C."/>
            <person name="Roest Crollius H."/>
            <person name="Guiguen Y."/>
        </authorList>
    </citation>
    <scope>NUCLEOTIDE SEQUENCE</scope>
    <source>
        <strain evidence="2">NC1722</strain>
    </source>
</reference>
<evidence type="ECO:0000313" key="2">
    <source>
        <dbReference type="EMBL" id="KAJ8393680.1"/>
    </source>
</evidence>
<dbReference type="EMBL" id="JAINUG010000135">
    <property type="protein sequence ID" value="KAJ8393680.1"/>
    <property type="molecule type" value="Genomic_DNA"/>
</dbReference>
<protein>
    <submittedName>
        <fullName evidence="2">Uncharacterized protein</fullName>
    </submittedName>
</protein>
<feature type="region of interest" description="Disordered" evidence="1">
    <location>
        <begin position="120"/>
        <end position="190"/>
    </location>
</feature>
<keyword evidence="3" id="KW-1185">Reference proteome</keyword>